<dbReference type="PANTHER" id="PTHR43685:SF2">
    <property type="entry name" value="GLYCOSYLTRANSFERASE 2-LIKE DOMAIN-CONTAINING PROTEIN"/>
    <property type="match status" value="1"/>
</dbReference>
<comment type="caution">
    <text evidence="2">The sequence shown here is derived from an EMBL/GenBank/DDBJ whole genome shotgun (WGS) entry which is preliminary data.</text>
</comment>
<evidence type="ECO:0000259" key="1">
    <source>
        <dbReference type="Pfam" id="PF00535"/>
    </source>
</evidence>
<dbReference type="EMBL" id="DQZW01000158">
    <property type="protein sequence ID" value="HDL89930.1"/>
    <property type="molecule type" value="Genomic_DNA"/>
</dbReference>
<organism evidence="2">
    <name type="scientific">Thermodesulforhabdus norvegica</name>
    <dbReference type="NCBI Taxonomy" id="39841"/>
    <lineage>
        <taxon>Bacteria</taxon>
        <taxon>Pseudomonadati</taxon>
        <taxon>Thermodesulfobacteriota</taxon>
        <taxon>Syntrophobacteria</taxon>
        <taxon>Syntrophobacterales</taxon>
        <taxon>Thermodesulforhabdaceae</taxon>
        <taxon>Thermodesulforhabdus</taxon>
    </lineage>
</organism>
<dbReference type="Proteomes" id="UP000886355">
    <property type="component" value="Unassembled WGS sequence"/>
</dbReference>
<dbReference type="Pfam" id="PF00535">
    <property type="entry name" value="Glycos_transf_2"/>
    <property type="match status" value="1"/>
</dbReference>
<dbReference type="SUPFAM" id="SSF53448">
    <property type="entry name" value="Nucleotide-diphospho-sugar transferases"/>
    <property type="match status" value="1"/>
</dbReference>
<dbReference type="InterPro" id="IPR050834">
    <property type="entry name" value="Glycosyltransf_2"/>
</dbReference>
<accession>A0A7C0WUT8</accession>
<name>A0A7C0WUT8_9BACT</name>
<feature type="domain" description="Glycosyltransferase 2-like" evidence="1">
    <location>
        <begin position="10"/>
        <end position="122"/>
    </location>
</feature>
<gene>
    <name evidence="2" type="ORF">ENG14_03400</name>
</gene>
<dbReference type="PANTHER" id="PTHR43685">
    <property type="entry name" value="GLYCOSYLTRANSFERASE"/>
    <property type="match status" value="1"/>
</dbReference>
<proteinExistence type="predicted"/>
<dbReference type="InterPro" id="IPR001173">
    <property type="entry name" value="Glyco_trans_2-like"/>
</dbReference>
<reference evidence="2" key="1">
    <citation type="journal article" date="2020" name="mSystems">
        <title>Genome- and Community-Level Interaction Insights into Carbon Utilization and Element Cycling Functions of Hydrothermarchaeota in Hydrothermal Sediment.</title>
        <authorList>
            <person name="Zhou Z."/>
            <person name="Liu Y."/>
            <person name="Xu W."/>
            <person name="Pan J."/>
            <person name="Luo Z.H."/>
            <person name="Li M."/>
        </authorList>
    </citation>
    <scope>NUCLEOTIDE SEQUENCE [LARGE SCALE GENOMIC DNA]</scope>
    <source>
        <strain evidence="2">HyVt-19</strain>
    </source>
</reference>
<protein>
    <submittedName>
        <fullName evidence="2">Glycosyltransferase</fullName>
    </submittedName>
</protein>
<dbReference type="AlphaFoldDB" id="A0A7C0WUT8"/>
<evidence type="ECO:0000313" key="2">
    <source>
        <dbReference type="EMBL" id="HDL89930.1"/>
    </source>
</evidence>
<dbReference type="Gene3D" id="3.90.550.10">
    <property type="entry name" value="Spore Coat Polysaccharide Biosynthesis Protein SpsA, Chain A"/>
    <property type="match status" value="1"/>
</dbReference>
<dbReference type="InterPro" id="IPR029044">
    <property type="entry name" value="Nucleotide-diphossugar_trans"/>
</dbReference>
<sequence length="300" mass="34555">MGIRSVVPVSVIIPTYNRQDFVKEAVASVLRQDKVKPQEVIVVDDGSTDDTEKALKDFGKEIIYFFQNNRGVSSARNVGICLAKGEWIAFLDSDDLWLPGKLREHWRFVQENSGILISQTEEIWVRRGVRVNPKKYHEKPEGMCLDRLVERCLISPSAVMIHSSVFERVGLFDETMPACEDYDLWLRIGCRYPIGLVRKHLIVKRGGHSDQLSSKIEALDKYRIYALKKLLTREELNNRYRQIVCEELRRKCLIFATGCIKRGKFEEARNYLSLPEKLCLETVKAFKSAVVKSPFLKTAK</sequence>